<dbReference type="KEGG" id="ccin:107266794"/>
<protein>
    <submittedName>
        <fullName evidence="4">Uncharacterized protein LOC107266794</fullName>
    </submittedName>
</protein>
<sequence length="124" mass="14143">MAAISNTICALFFIALLVMVHSEEKLTSKDHDELLEKLASFIAQREASTTTPKPKLTLPSRKDETEVERADRINKGFERMIQFVNVLGQVDSFISDRTKNVVKKLNAMYEVDEAANSKRGRRHY</sequence>
<organism evidence="3 4">
    <name type="scientific">Cephus cinctus</name>
    <name type="common">Wheat stem sawfly</name>
    <dbReference type="NCBI Taxonomy" id="211228"/>
    <lineage>
        <taxon>Eukaryota</taxon>
        <taxon>Metazoa</taxon>
        <taxon>Ecdysozoa</taxon>
        <taxon>Arthropoda</taxon>
        <taxon>Hexapoda</taxon>
        <taxon>Insecta</taxon>
        <taxon>Pterygota</taxon>
        <taxon>Neoptera</taxon>
        <taxon>Endopterygota</taxon>
        <taxon>Hymenoptera</taxon>
        <taxon>Cephoidea</taxon>
        <taxon>Cephidae</taxon>
        <taxon>Cephus</taxon>
    </lineage>
</organism>
<feature type="signal peptide" evidence="2">
    <location>
        <begin position="1"/>
        <end position="22"/>
    </location>
</feature>
<reference evidence="4" key="1">
    <citation type="submission" date="2025-08" db="UniProtKB">
        <authorList>
            <consortium name="RefSeq"/>
        </authorList>
    </citation>
    <scope>IDENTIFICATION</scope>
</reference>
<dbReference type="Proteomes" id="UP000694920">
    <property type="component" value="Unplaced"/>
</dbReference>
<evidence type="ECO:0000256" key="2">
    <source>
        <dbReference type="SAM" id="SignalP"/>
    </source>
</evidence>
<keyword evidence="2" id="KW-0732">Signal</keyword>
<feature type="compositionally biased region" description="Low complexity" evidence="1">
    <location>
        <begin position="49"/>
        <end position="59"/>
    </location>
</feature>
<dbReference type="GeneID" id="107266794"/>
<proteinExistence type="predicted"/>
<feature type="chain" id="PRO_5042529823" evidence="2">
    <location>
        <begin position="23"/>
        <end position="124"/>
    </location>
</feature>
<feature type="region of interest" description="Disordered" evidence="1">
    <location>
        <begin position="46"/>
        <end position="67"/>
    </location>
</feature>
<accession>A0AAJ7RFD9</accession>
<gene>
    <name evidence="4" type="primary">LOC107266794</name>
</gene>
<dbReference type="RefSeq" id="XP_024939878.1">
    <property type="nucleotide sequence ID" value="XM_025084110.1"/>
</dbReference>
<dbReference type="AlphaFoldDB" id="A0AAJ7RFD9"/>
<keyword evidence="3" id="KW-1185">Reference proteome</keyword>
<evidence type="ECO:0000313" key="4">
    <source>
        <dbReference type="RefSeq" id="XP_024939878.1"/>
    </source>
</evidence>
<name>A0AAJ7RFD9_CEPCN</name>
<evidence type="ECO:0000313" key="3">
    <source>
        <dbReference type="Proteomes" id="UP000694920"/>
    </source>
</evidence>
<evidence type="ECO:0000256" key="1">
    <source>
        <dbReference type="SAM" id="MobiDB-lite"/>
    </source>
</evidence>